<evidence type="ECO:0000256" key="2">
    <source>
        <dbReference type="ARBA" id="ARBA00004370"/>
    </source>
</evidence>
<evidence type="ECO:0000256" key="1">
    <source>
        <dbReference type="ARBA" id="ARBA00000085"/>
    </source>
</evidence>
<gene>
    <name evidence="12" type="primary">senX3</name>
    <name evidence="12" type="ORF">PSM7751_00896</name>
</gene>
<dbReference type="PRINTS" id="PR00344">
    <property type="entry name" value="BCTRLSENSOR"/>
</dbReference>
<protein>
    <recommendedName>
        <fullName evidence="3">histidine kinase</fullName>
        <ecNumber evidence="3">2.7.13.3</ecNumber>
    </recommendedName>
</protein>
<evidence type="ECO:0000256" key="3">
    <source>
        <dbReference type="ARBA" id="ARBA00012438"/>
    </source>
</evidence>
<feature type="domain" description="Histidine kinase" evidence="11">
    <location>
        <begin position="228"/>
        <end position="442"/>
    </location>
</feature>
<dbReference type="InterPro" id="IPR036097">
    <property type="entry name" value="HisK_dim/P_sf"/>
</dbReference>
<dbReference type="AlphaFoldDB" id="A0A1X6YLS7"/>
<comment type="catalytic activity">
    <reaction evidence="1">
        <text>ATP + protein L-histidine = ADP + protein N-phospho-L-histidine.</text>
        <dbReference type="EC" id="2.7.13.3"/>
    </reaction>
</comment>
<keyword evidence="5 12" id="KW-0808">Transferase</keyword>
<organism evidence="12 13">
    <name type="scientific">Pseudooceanicola marinus</name>
    <dbReference type="NCBI Taxonomy" id="396013"/>
    <lineage>
        <taxon>Bacteria</taxon>
        <taxon>Pseudomonadati</taxon>
        <taxon>Pseudomonadota</taxon>
        <taxon>Alphaproteobacteria</taxon>
        <taxon>Rhodobacterales</taxon>
        <taxon>Paracoccaceae</taxon>
        <taxon>Pseudooceanicola</taxon>
    </lineage>
</organism>
<dbReference type="InterPro" id="IPR036890">
    <property type="entry name" value="HATPase_C_sf"/>
</dbReference>
<keyword evidence="4" id="KW-0597">Phosphoprotein</keyword>
<dbReference type="Pfam" id="PF00512">
    <property type="entry name" value="HisKA"/>
    <property type="match status" value="1"/>
</dbReference>
<keyword evidence="6 10" id="KW-0812">Transmembrane</keyword>
<dbReference type="EC" id="2.7.13.3" evidence="3"/>
<feature type="transmembrane region" description="Helical" evidence="10">
    <location>
        <begin position="6"/>
        <end position="28"/>
    </location>
</feature>
<evidence type="ECO:0000256" key="4">
    <source>
        <dbReference type="ARBA" id="ARBA00022553"/>
    </source>
</evidence>
<dbReference type="RefSeq" id="WP_085886809.1">
    <property type="nucleotide sequence ID" value="NZ_FWFN01000002.1"/>
</dbReference>
<dbReference type="SMART" id="SM00388">
    <property type="entry name" value="HisKA"/>
    <property type="match status" value="1"/>
</dbReference>
<accession>A0A1X6YLS7</accession>
<evidence type="ECO:0000256" key="10">
    <source>
        <dbReference type="SAM" id="Phobius"/>
    </source>
</evidence>
<keyword evidence="8 10" id="KW-1133">Transmembrane helix</keyword>
<dbReference type="SUPFAM" id="SSF55874">
    <property type="entry name" value="ATPase domain of HSP90 chaperone/DNA topoisomerase II/histidine kinase"/>
    <property type="match status" value="1"/>
</dbReference>
<evidence type="ECO:0000256" key="8">
    <source>
        <dbReference type="ARBA" id="ARBA00022989"/>
    </source>
</evidence>
<dbReference type="PROSITE" id="PS50109">
    <property type="entry name" value="HIS_KIN"/>
    <property type="match status" value="1"/>
</dbReference>
<dbReference type="GO" id="GO:0005886">
    <property type="term" value="C:plasma membrane"/>
    <property type="evidence" value="ECO:0007669"/>
    <property type="project" value="TreeGrafter"/>
</dbReference>
<dbReference type="OrthoDB" id="9815202at2"/>
<dbReference type="Proteomes" id="UP000193963">
    <property type="component" value="Unassembled WGS sequence"/>
</dbReference>
<dbReference type="InterPro" id="IPR004358">
    <property type="entry name" value="Sig_transdc_His_kin-like_C"/>
</dbReference>
<dbReference type="CDD" id="cd00075">
    <property type="entry name" value="HATPase"/>
    <property type="match status" value="1"/>
</dbReference>
<feature type="transmembrane region" description="Helical" evidence="10">
    <location>
        <begin position="166"/>
        <end position="186"/>
    </location>
</feature>
<dbReference type="SMART" id="SM00387">
    <property type="entry name" value="HATPase_c"/>
    <property type="match status" value="1"/>
</dbReference>
<keyword evidence="9 10" id="KW-0472">Membrane</keyword>
<dbReference type="InterPro" id="IPR005467">
    <property type="entry name" value="His_kinase_dom"/>
</dbReference>
<evidence type="ECO:0000256" key="5">
    <source>
        <dbReference type="ARBA" id="ARBA00022679"/>
    </source>
</evidence>
<dbReference type="SUPFAM" id="SSF47384">
    <property type="entry name" value="Homodimeric domain of signal transducing histidine kinase"/>
    <property type="match status" value="1"/>
</dbReference>
<dbReference type="CDD" id="cd00082">
    <property type="entry name" value="HisKA"/>
    <property type="match status" value="1"/>
</dbReference>
<dbReference type="GO" id="GO:0000155">
    <property type="term" value="F:phosphorelay sensor kinase activity"/>
    <property type="evidence" value="ECO:0007669"/>
    <property type="project" value="InterPro"/>
</dbReference>
<dbReference type="PANTHER" id="PTHR45436">
    <property type="entry name" value="SENSOR HISTIDINE KINASE YKOH"/>
    <property type="match status" value="1"/>
</dbReference>
<evidence type="ECO:0000313" key="13">
    <source>
        <dbReference type="Proteomes" id="UP000193963"/>
    </source>
</evidence>
<dbReference type="PANTHER" id="PTHR45436:SF5">
    <property type="entry name" value="SENSOR HISTIDINE KINASE TRCS"/>
    <property type="match status" value="1"/>
</dbReference>
<evidence type="ECO:0000256" key="9">
    <source>
        <dbReference type="ARBA" id="ARBA00023136"/>
    </source>
</evidence>
<keyword evidence="13" id="KW-1185">Reference proteome</keyword>
<evidence type="ECO:0000256" key="7">
    <source>
        <dbReference type="ARBA" id="ARBA00022777"/>
    </source>
</evidence>
<dbReference type="InterPro" id="IPR003661">
    <property type="entry name" value="HisK_dim/P_dom"/>
</dbReference>
<keyword evidence="7 12" id="KW-0418">Kinase</keyword>
<dbReference type="Pfam" id="PF02518">
    <property type="entry name" value="HATPase_c"/>
    <property type="match status" value="1"/>
</dbReference>
<dbReference type="InterPro" id="IPR050428">
    <property type="entry name" value="TCS_sensor_his_kinase"/>
</dbReference>
<sequence length="450" mass="50303">MSRATFWRTMVPVLLLMLCVGLLVYGFLRLRAIEDSMRLDDATNMVWVISQTQVEALELQVVLAKSPGEAGRIGPQYDLFRSRIDMLTQGPQLRFLDRLGFAGPVLAAARAAQRLDPAVRQLAPYEEQELSRQMGVLVRELNRAANRAMVSEWRVLSNRLGSYRTAVAQVAYSLGIGVLLAIYLGWRILADRRARLDAEILRERSQRLEEDLDRERATVAHWRDFAAVVSHQFRTPLAVIDSAAQRMYRRGQPAAPEVLEAKQATIREMVGSLDRLVDAALLIGRIDHQIVRPQQVIVDLVPPVRSIVEEMRRRHPGRRISLTVAEPELCAWCDAKLVQHALMNLIDNAVKYSPPDTPVDLTLFRQDGQVACAVADRGPGLSDAEAERLFARFQRGEDAPAAGTGIGLWLAQRLALLLQGRITVQPRTGGGTLFTLWMPETPSDKEEAVS</sequence>
<dbReference type="Gene3D" id="1.10.287.130">
    <property type="match status" value="1"/>
</dbReference>
<evidence type="ECO:0000256" key="6">
    <source>
        <dbReference type="ARBA" id="ARBA00022692"/>
    </source>
</evidence>
<evidence type="ECO:0000259" key="11">
    <source>
        <dbReference type="PROSITE" id="PS50109"/>
    </source>
</evidence>
<dbReference type="InterPro" id="IPR003594">
    <property type="entry name" value="HATPase_dom"/>
</dbReference>
<proteinExistence type="predicted"/>
<name>A0A1X6YLS7_9RHOB</name>
<dbReference type="Gene3D" id="3.30.565.10">
    <property type="entry name" value="Histidine kinase-like ATPase, C-terminal domain"/>
    <property type="match status" value="1"/>
</dbReference>
<evidence type="ECO:0000313" key="12">
    <source>
        <dbReference type="EMBL" id="SLN25174.1"/>
    </source>
</evidence>
<dbReference type="EMBL" id="FWFN01000002">
    <property type="protein sequence ID" value="SLN25174.1"/>
    <property type="molecule type" value="Genomic_DNA"/>
</dbReference>
<reference evidence="12 13" key="1">
    <citation type="submission" date="2017-03" db="EMBL/GenBank/DDBJ databases">
        <authorList>
            <person name="Afonso C.L."/>
            <person name="Miller P.J."/>
            <person name="Scott M.A."/>
            <person name="Spackman E."/>
            <person name="Goraichik I."/>
            <person name="Dimitrov K.M."/>
            <person name="Suarez D.L."/>
            <person name="Swayne D.E."/>
        </authorList>
    </citation>
    <scope>NUCLEOTIDE SEQUENCE [LARGE SCALE GENOMIC DNA]</scope>
    <source>
        <strain evidence="12 13">CECT 7751</strain>
    </source>
</reference>
<comment type="subcellular location">
    <subcellularLocation>
        <location evidence="2">Membrane</location>
    </subcellularLocation>
</comment>